<accession>K8W647</accession>
<dbReference type="EMBL" id="AKKL01000046">
    <property type="protein sequence ID" value="EKT55331.1"/>
    <property type="molecule type" value="Genomic_DNA"/>
</dbReference>
<dbReference type="GO" id="GO:0003677">
    <property type="term" value="F:DNA binding"/>
    <property type="evidence" value="ECO:0007669"/>
    <property type="project" value="InterPro"/>
</dbReference>
<feature type="domain" description="HTH cro/C1-type" evidence="1">
    <location>
        <begin position="48"/>
        <end position="102"/>
    </location>
</feature>
<dbReference type="PATRIC" id="fig|1141662.3.peg.3268"/>
<organism evidence="2 3">
    <name type="scientific">Providencia burhodogranariea DSM 19968</name>
    <dbReference type="NCBI Taxonomy" id="1141662"/>
    <lineage>
        <taxon>Bacteria</taxon>
        <taxon>Pseudomonadati</taxon>
        <taxon>Pseudomonadota</taxon>
        <taxon>Gammaproteobacteria</taxon>
        <taxon>Enterobacterales</taxon>
        <taxon>Morganellaceae</taxon>
        <taxon>Providencia</taxon>
    </lineage>
</organism>
<evidence type="ECO:0000259" key="1">
    <source>
        <dbReference type="PROSITE" id="PS50943"/>
    </source>
</evidence>
<dbReference type="Proteomes" id="UP000009336">
    <property type="component" value="Unassembled WGS sequence"/>
</dbReference>
<evidence type="ECO:0000313" key="2">
    <source>
        <dbReference type="EMBL" id="EKT55331.1"/>
    </source>
</evidence>
<proteinExistence type="predicted"/>
<sequence>MRDNFELMNSYGSYDLENNSSFESNNDDEEIDLSLYKDKISKAIGQVIRENRLKRGMSGKELGDKLQISQQQVSRYERGVNQIDLPKFICLMKILEIRPYVIFEVINDVSILN</sequence>
<dbReference type="SMART" id="SM00530">
    <property type="entry name" value="HTH_XRE"/>
    <property type="match status" value="1"/>
</dbReference>
<dbReference type="InterPro" id="IPR001387">
    <property type="entry name" value="Cro/C1-type_HTH"/>
</dbReference>
<dbReference type="InterPro" id="IPR010982">
    <property type="entry name" value="Lambda_DNA-bd_dom_sf"/>
</dbReference>
<reference evidence="2 3" key="1">
    <citation type="journal article" date="2012" name="BMC Genomics">
        <title>Comparative genomics of bacteria in the genus Providencia isolated from wild Drosophila melanogaster.</title>
        <authorList>
            <person name="Galac M.R."/>
            <person name="Lazzaro B.P."/>
        </authorList>
    </citation>
    <scope>NUCLEOTIDE SEQUENCE [LARGE SCALE GENOMIC DNA]</scope>
    <source>
        <strain evidence="2 3">DSM 19968</strain>
    </source>
</reference>
<dbReference type="Gene3D" id="1.10.260.40">
    <property type="entry name" value="lambda repressor-like DNA-binding domains"/>
    <property type="match status" value="1"/>
</dbReference>
<dbReference type="PROSITE" id="PS50943">
    <property type="entry name" value="HTH_CROC1"/>
    <property type="match status" value="1"/>
</dbReference>
<gene>
    <name evidence="2" type="ORF">OOA_16109</name>
</gene>
<dbReference type="eggNOG" id="COG1396">
    <property type="taxonomic scope" value="Bacteria"/>
</dbReference>
<keyword evidence="3" id="KW-1185">Reference proteome</keyword>
<comment type="caution">
    <text evidence="2">The sequence shown here is derived from an EMBL/GenBank/DDBJ whole genome shotgun (WGS) entry which is preliminary data.</text>
</comment>
<protein>
    <submittedName>
        <fullName evidence="2">Fimbrial operon regulator</fullName>
    </submittedName>
</protein>
<dbReference type="Pfam" id="PF01381">
    <property type="entry name" value="HTH_3"/>
    <property type="match status" value="1"/>
</dbReference>
<dbReference type="RefSeq" id="WP_008913204.1">
    <property type="nucleotide sequence ID" value="NZ_KB233225.1"/>
</dbReference>
<dbReference type="AlphaFoldDB" id="K8W647"/>
<dbReference type="STRING" id="1141662.OOA_16109"/>
<dbReference type="HOGENOM" id="CLU_2131237_0_0_6"/>
<name>K8W647_9GAMM</name>
<dbReference type="CDD" id="cd00093">
    <property type="entry name" value="HTH_XRE"/>
    <property type="match status" value="1"/>
</dbReference>
<dbReference type="SUPFAM" id="SSF47413">
    <property type="entry name" value="lambda repressor-like DNA-binding domains"/>
    <property type="match status" value="1"/>
</dbReference>
<evidence type="ECO:0000313" key="3">
    <source>
        <dbReference type="Proteomes" id="UP000009336"/>
    </source>
</evidence>